<evidence type="ECO:0000259" key="13">
    <source>
        <dbReference type="Pfam" id="PF08263"/>
    </source>
</evidence>
<dbReference type="PROSITE" id="PS51450">
    <property type="entry name" value="LRR"/>
    <property type="match status" value="3"/>
</dbReference>
<evidence type="ECO:0000256" key="4">
    <source>
        <dbReference type="ARBA" id="ARBA00022614"/>
    </source>
</evidence>
<evidence type="ECO:0000256" key="9">
    <source>
        <dbReference type="ARBA" id="ARBA00023136"/>
    </source>
</evidence>
<keyword evidence="10" id="KW-0325">Glycoprotein</keyword>
<feature type="transmembrane region" description="Helical" evidence="11">
    <location>
        <begin position="715"/>
        <end position="737"/>
    </location>
</feature>
<dbReference type="FunFam" id="3.80.10.10:FF:000111">
    <property type="entry name" value="LRR receptor-like serine/threonine-protein kinase ERECTA"/>
    <property type="match status" value="1"/>
</dbReference>
<comment type="subcellular location">
    <subcellularLocation>
        <location evidence="1">Cell membrane</location>
        <topology evidence="1">Single-pass type I membrane protein</topology>
    </subcellularLocation>
</comment>
<evidence type="ECO:0000313" key="15">
    <source>
        <dbReference type="Proteomes" id="UP000325577"/>
    </source>
</evidence>
<evidence type="ECO:0000256" key="5">
    <source>
        <dbReference type="ARBA" id="ARBA00022692"/>
    </source>
</evidence>
<dbReference type="SMART" id="SM00369">
    <property type="entry name" value="LRR_TYP"/>
    <property type="match status" value="8"/>
</dbReference>
<evidence type="ECO:0000256" key="3">
    <source>
        <dbReference type="ARBA" id="ARBA00022475"/>
    </source>
</evidence>
<accession>A0A5J5A7V4</accession>
<keyword evidence="6 12" id="KW-0732">Signal</keyword>
<dbReference type="Pfam" id="PF13855">
    <property type="entry name" value="LRR_8"/>
    <property type="match status" value="4"/>
</dbReference>
<evidence type="ECO:0000313" key="14">
    <source>
        <dbReference type="EMBL" id="KAA8526369.1"/>
    </source>
</evidence>
<keyword evidence="15" id="KW-1185">Reference proteome</keyword>
<dbReference type="SMART" id="SM00365">
    <property type="entry name" value="LRR_SD22"/>
    <property type="match status" value="4"/>
</dbReference>
<dbReference type="Proteomes" id="UP000325577">
    <property type="component" value="Linkage Group LG3"/>
</dbReference>
<dbReference type="EMBL" id="CM018046">
    <property type="protein sequence ID" value="KAA8526369.1"/>
    <property type="molecule type" value="Genomic_DNA"/>
</dbReference>
<dbReference type="InterPro" id="IPR003591">
    <property type="entry name" value="Leu-rich_rpt_typical-subtyp"/>
</dbReference>
<gene>
    <name evidence="14" type="ORF">F0562_008428</name>
</gene>
<keyword evidence="4" id="KW-0433">Leucine-rich repeat</keyword>
<dbReference type="InterPro" id="IPR051502">
    <property type="entry name" value="RLP_Defense_Trigger"/>
</dbReference>
<dbReference type="PANTHER" id="PTHR48062">
    <property type="entry name" value="RECEPTOR-LIKE PROTEIN 14"/>
    <property type="match status" value="1"/>
</dbReference>
<evidence type="ECO:0000256" key="8">
    <source>
        <dbReference type="ARBA" id="ARBA00022989"/>
    </source>
</evidence>
<keyword evidence="8 11" id="KW-1133">Transmembrane helix</keyword>
<feature type="domain" description="Leucine-rich repeat-containing N-terminal plant-type" evidence="13">
    <location>
        <begin position="25"/>
        <end position="65"/>
    </location>
</feature>
<organism evidence="14 15">
    <name type="scientific">Nyssa sinensis</name>
    <dbReference type="NCBI Taxonomy" id="561372"/>
    <lineage>
        <taxon>Eukaryota</taxon>
        <taxon>Viridiplantae</taxon>
        <taxon>Streptophyta</taxon>
        <taxon>Embryophyta</taxon>
        <taxon>Tracheophyta</taxon>
        <taxon>Spermatophyta</taxon>
        <taxon>Magnoliopsida</taxon>
        <taxon>eudicotyledons</taxon>
        <taxon>Gunneridae</taxon>
        <taxon>Pentapetalae</taxon>
        <taxon>asterids</taxon>
        <taxon>Cornales</taxon>
        <taxon>Nyssaceae</taxon>
        <taxon>Nyssa</taxon>
    </lineage>
</organism>
<feature type="signal peptide" evidence="12">
    <location>
        <begin position="1"/>
        <end position="21"/>
    </location>
</feature>
<keyword evidence="3" id="KW-1003">Cell membrane</keyword>
<dbReference type="SUPFAM" id="SSF52058">
    <property type="entry name" value="L domain-like"/>
    <property type="match status" value="2"/>
</dbReference>
<comment type="similarity">
    <text evidence="2">Belongs to the RLP family.</text>
</comment>
<dbReference type="GO" id="GO:0005886">
    <property type="term" value="C:plasma membrane"/>
    <property type="evidence" value="ECO:0007669"/>
    <property type="project" value="UniProtKB-SubCell"/>
</dbReference>
<feature type="chain" id="PRO_5023890815" description="Leucine-rich repeat-containing N-terminal plant-type domain-containing protein" evidence="12">
    <location>
        <begin position="22"/>
        <end position="756"/>
    </location>
</feature>
<dbReference type="PANTHER" id="PTHR48062:SF21">
    <property type="entry name" value="RECEPTOR-LIKE PROTEIN 12"/>
    <property type="match status" value="1"/>
</dbReference>
<proteinExistence type="inferred from homology"/>
<evidence type="ECO:0000256" key="6">
    <source>
        <dbReference type="ARBA" id="ARBA00022729"/>
    </source>
</evidence>
<dbReference type="OrthoDB" id="544346at2759"/>
<dbReference type="GO" id="GO:0006952">
    <property type="term" value="P:defense response"/>
    <property type="evidence" value="ECO:0007669"/>
    <property type="project" value="UniProtKB-ARBA"/>
</dbReference>
<evidence type="ECO:0000256" key="2">
    <source>
        <dbReference type="ARBA" id="ARBA00009592"/>
    </source>
</evidence>
<dbReference type="Pfam" id="PF13516">
    <property type="entry name" value="LRR_6"/>
    <property type="match status" value="1"/>
</dbReference>
<evidence type="ECO:0000256" key="7">
    <source>
        <dbReference type="ARBA" id="ARBA00022737"/>
    </source>
</evidence>
<evidence type="ECO:0000256" key="10">
    <source>
        <dbReference type="ARBA" id="ARBA00023180"/>
    </source>
</evidence>
<keyword evidence="9 11" id="KW-0472">Membrane</keyword>
<keyword evidence="5 11" id="KW-0812">Transmembrane</keyword>
<dbReference type="PRINTS" id="PR00019">
    <property type="entry name" value="LEURICHRPT"/>
</dbReference>
<evidence type="ECO:0000256" key="12">
    <source>
        <dbReference type="SAM" id="SignalP"/>
    </source>
</evidence>
<keyword evidence="7" id="KW-0677">Repeat</keyword>
<evidence type="ECO:0000256" key="1">
    <source>
        <dbReference type="ARBA" id="ARBA00004251"/>
    </source>
</evidence>
<dbReference type="InterPro" id="IPR032675">
    <property type="entry name" value="LRR_dom_sf"/>
</dbReference>
<name>A0A5J5A7V4_9ASTE</name>
<dbReference type="GO" id="GO:0051707">
    <property type="term" value="P:response to other organism"/>
    <property type="evidence" value="ECO:0007669"/>
    <property type="project" value="UniProtKB-ARBA"/>
</dbReference>
<sequence length="756" mass="84353">MGRLCLLVMMLVLLNGYCCLGCWKQERIALLQIKVDINFPNGTSLRRWVDNETANCCDWKEIECSVDTGRVIQISLNETRDWSLGDWYFNASLFLPFKELRTLHLSGNSLVGWVENEGFERLSMLMNLQVVDLSYNNFNISILSRLLRLPSLKYLSLQSNNLEGSTHFNSSERLSRLNNLEVLDLSLNNLNGSILSFLSLSNLEILHLSYNWSDNSTLSFAGGLSSLKSLDLSANKIKGTVDMRELDALTNLEVLDLSSNEIDSLVTPKDTKILKKLKVLRLRGLKKISRNLLQSLGAFSSLKTLNLGLNTFEGTITAEGMIPKSLSLMTSLVLLDVSSNNLTGMLPRWLGNMTYLLGIVMSKNHLQGSIPTQFCKLDILEFVDLSENNLSGSIPSCLNRSRITHVYLNKNRLEGPLTRAFYNNSSLVTLDLSHNNLTDTIPKWIGSLSALSILLLKGNQFKGRIPIQLCHLNRLSIMDFSHNNLFGPIPHCLGKINMGSTTGQSNAMWSIGESYIGGGYLVSYMESTSLIGLHSSSLMILNEDPLSEVQLQVEFTTKRNSLLYNGSILNYMSGIDLSCNQLAGEIPLELGNLSDIRALNLSHNNLTGTIPVTLSKLKQVESLDLSYNNLNGRIPTQLIELNALAVFSVAHNNLSGALPERKAQFGTFEETSYEGNPLLCGPPLHKSCTKNRATSPMRNVSNGEVEEDGFVDMDAFYITFVVSYIIVLLGIAIVLYINPYWRQAWFYFIEVYITSR</sequence>
<evidence type="ECO:0000256" key="11">
    <source>
        <dbReference type="SAM" id="Phobius"/>
    </source>
</evidence>
<dbReference type="Gene3D" id="3.80.10.10">
    <property type="entry name" value="Ribonuclease Inhibitor"/>
    <property type="match status" value="4"/>
</dbReference>
<dbReference type="Pfam" id="PF08263">
    <property type="entry name" value="LRRNT_2"/>
    <property type="match status" value="1"/>
</dbReference>
<dbReference type="InterPro" id="IPR001611">
    <property type="entry name" value="Leu-rich_rpt"/>
</dbReference>
<dbReference type="InterPro" id="IPR013210">
    <property type="entry name" value="LRR_N_plant-typ"/>
</dbReference>
<reference evidence="14 15" key="1">
    <citation type="submission" date="2019-09" db="EMBL/GenBank/DDBJ databases">
        <title>A chromosome-level genome assembly of the Chinese tupelo Nyssa sinensis.</title>
        <authorList>
            <person name="Yang X."/>
            <person name="Kang M."/>
            <person name="Yang Y."/>
            <person name="Xiong H."/>
            <person name="Wang M."/>
            <person name="Zhang Z."/>
            <person name="Wang Z."/>
            <person name="Wu H."/>
            <person name="Ma T."/>
            <person name="Liu J."/>
            <person name="Xi Z."/>
        </authorList>
    </citation>
    <scope>NUCLEOTIDE SEQUENCE [LARGE SCALE GENOMIC DNA]</scope>
    <source>
        <strain evidence="14">J267</strain>
        <tissue evidence="14">Leaf</tissue>
    </source>
</reference>
<protein>
    <recommendedName>
        <fullName evidence="13">Leucine-rich repeat-containing N-terminal plant-type domain-containing protein</fullName>
    </recommendedName>
</protein>
<dbReference type="FunFam" id="3.80.10.10:FF:000095">
    <property type="entry name" value="LRR receptor-like serine/threonine-protein kinase GSO1"/>
    <property type="match status" value="1"/>
</dbReference>
<dbReference type="AlphaFoldDB" id="A0A5J5A7V4"/>